<dbReference type="Proteomes" id="UP000070687">
    <property type="component" value="Unassembled WGS sequence"/>
</dbReference>
<dbReference type="InterPro" id="IPR043777">
    <property type="entry name" value="DUF5719"/>
</dbReference>
<keyword evidence="1" id="KW-0472">Membrane</keyword>
<dbReference type="EMBL" id="LRQB01000031">
    <property type="protein sequence ID" value="KXA21479.1"/>
    <property type="molecule type" value="Genomic_DNA"/>
</dbReference>
<dbReference type="PATRIC" id="fig|2702.100.peg.551"/>
<feature type="transmembrane region" description="Helical" evidence="1">
    <location>
        <begin position="28"/>
        <end position="51"/>
    </location>
</feature>
<dbReference type="Pfam" id="PF18986">
    <property type="entry name" value="DUF5719"/>
    <property type="match status" value="1"/>
</dbReference>
<accession>A0A133NYW8</accession>
<keyword evidence="1" id="KW-1133">Transmembrane helix</keyword>
<dbReference type="OrthoDB" id="3240451at2"/>
<gene>
    <name evidence="2" type="ORF">HMPREF3208_00573</name>
</gene>
<sequence>MNWRKHPHEGSKHGELPSEVDIKQQHKIVGVATLATLSAVLLLTVACIVTVCGAMPHFADNAHNPSSSVARNVGATRLQSVCPIRLSLPDLSQYGDSQYNESEGDLQSFARYGAFGDVYRASVHNVQDADDQSLILNTQASDTDSSALIADHDVNHDAQVLEGRLSRVASGTGIAASMISWATKGDVRGLAATTCSIPVMKQTFLVPEASEGTSLRLEAFNSAAKPTVVRVRAWSAQHGSTPLTFSTGSAFTVPAHSHAYFDLAAAAPRSGGLYVQVESEQTPVAAFVKVIHMRGLTVRGVDIIRALNSQSHTNILSGISEGDQTKVYVWPHKDGNVTLSWMNESGVQTIKELSLKSRHLQVIDLGKVPEHVHALSVTGSTPVAAMASITREGKDGQADVAFISASRSQGSSAIVSPVTADETTLYLASANDHDSSVLLQGFDASGVLVDAKRITVPSHAVVSIPAVDVSRGAVMFTVQSHNNITFSARISKSEVEKSDVAGVAWLDSQSLEPQQMQVYVSSNHHIVH</sequence>
<dbReference type="AlphaFoldDB" id="A0A133NYW8"/>
<proteinExistence type="predicted"/>
<name>A0A133NYW8_GARVA</name>
<keyword evidence="1" id="KW-0812">Transmembrane</keyword>
<dbReference type="RefSeq" id="WP_064347067.1">
    <property type="nucleotide sequence ID" value="NZ_KQ956850.1"/>
</dbReference>
<protein>
    <submittedName>
        <fullName evidence="2">Uncharacterized protein</fullName>
    </submittedName>
</protein>
<evidence type="ECO:0000256" key="1">
    <source>
        <dbReference type="SAM" id="Phobius"/>
    </source>
</evidence>
<comment type="caution">
    <text evidence="2">The sequence shown here is derived from an EMBL/GenBank/DDBJ whole genome shotgun (WGS) entry which is preliminary data.</text>
</comment>
<evidence type="ECO:0000313" key="3">
    <source>
        <dbReference type="Proteomes" id="UP000070687"/>
    </source>
</evidence>
<evidence type="ECO:0000313" key="2">
    <source>
        <dbReference type="EMBL" id="KXA21479.1"/>
    </source>
</evidence>
<reference evidence="2 3" key="1">
    <citation type="submission" date="2016-01" db="EMBL/GenBank/DDBJ databases">
        <authorList>
            <person name="Oliw E.H."/>
        </authorList>
    </citation>
    <scope>NUCLEOTIDE SEQUENCE [LARGE SCALE GENOMIC DNA]</scope>
    <source>
        <strain evidence="2 3">PSS_7772B</strain>
    </source>
</reference>
<organism evidence="2 3">
    <name type="scientific">Gardnerella vaginalis</name>
    <dbReference type="NCBI Taxonomy" id="2702"/>
    <lineage>
        <taxon>Bacteria</taxon>
        <taxon>Bacillati</taxon>
        <taxon>Actinomycetota</taxon>
        <taxon>Actinomycetes</taxon>
        <taxon>Bifidobacteriales</taxon>
        <taxon>Bifidobacteriaceae</taxon>
        <taxon>Gardnerella</taxon>
    </lineage>
</organism>